<dbReference type="STRING" id="317010.RU96_GL001032"/>
<protein>
    <recommendedName>
        <fullName evidence="7">DnaD domain-containing protein</fullName>
    </recommendedName>
</protein>
<feature type="domain" description="Replicative helicase loading/DNA remodeling protein DnaB N-terminal winged helix" evidence="4">
    <location>
        <begin position="24"/>
        <end position="180"/>
    </location>
</feature>
<name>A0A1L8R938_9ENTE</name>
<evidence type="ECO:0000313" key="6">
    <source>
        <dbReference type="Proteomes" id="UP000182835"/>
    </source>
</evidence>
<dbReference type="EMBL" id="JXKG01000002">
    <property type="protein sequence ID" value="OJG16290.1"/>
    <property type="molecule type" value="Genomic_DNA"/>
</dbReference>
<dbReference type="InterPro" id="IPR058660">
    <property type="entry name" value="WHD_DnaB"/>
</dbReference>
<evidence type="ECO:0000256" key="2">
    <source>
        <dbReference type="SAM" id="MobiDB-lite"/>
    </source>
</evidence>
<proteinExistence type="inferred from homology"/>
<gene>
    <name evidence="5" type="ORF">RU96_GL001032</name>
</gene>
<reference evidence="5 6" key="1">
    <citation type="submission" date="2014-12" db="EMBL/GenBank/DDBJ databases">
        <title>Draft genome sequences of 29 type strains of Enterococci.</title>
        <authorList>
            <person name="Zhong Z."/>
            <person name="Sun Z."/>
            <person name="Liu W."/>
            <person name="Zhang W."/>
            <person name="Zhang H."/>
        </authorList>
    </citation>
    <scope>NUCLEOTIDE SEQUENCE [LARGE SCALE GENOMIC DNA]</scope>
    <source>
        <strain evidence="5 6">DSM 21207</strain>
    </source>
</reference>
<dbReference type="Proteomes" id="UP000182835">
    <property type="component" value="Unassembled WGS sequence"/>
</dbReference>
<evidence type="ECO:0000259" key="3">
    <source>
        <dbReference type="Pfam" id="PF07261"/>
    </source>
</evidence>
<dbReference type="AlphaFoldDB" id="A0A1L8R938"/>
<feature type="domain" description="DnaB/C C-terminal" evidence="3">
    <location>
        <begin position="320"/>
        <end position="393"/>
    </location>
</feature>
<dbReference type="InterPro" id="IPR006343">
    <property type="entry name" value="DnaB/C_C"/>
</dbReference>
<organism evidence="5 6">
    <name type="scientific">Enterococcus canintestini</name>
    <dbReference type="NCBI Taxonomy" id="317010"/>
    <lineage>
        <taxon>Bacteria</taxon>
        <taxon>Bacillati</taxon>
        <taxon>Bacillota</taxon>
        <taxon>Bacilli</taxon>
        <taxon>Lactobacillales</taxon>
        <taxon>Enterococcaceae</taxon>
        <taxon>Enterococcus</taxon>
    </lineage>
</organism>
<feature type="compositionally biased region" description="Basic and acidic residues" evidence="2">
    <location>
        <begin position="436"/>
        <end position="446"/>
    </location>
</feature>
<dbReference type="Pfam" id="PF25888">
    <property type="entry name" value="WHD_DnaB"/>
    <property type="match status" value="1"/>
</dbReference>
<evidence type="ECO:0000256" key="1">
    <source>
        <dbReference type="ARBA" id="ARBA00093462"/>
    </source>
</evidence>
<feature type="region of interest" description="Disordered" evidence="2">
    <location>
        <begin position="405"/>
        <end position="457"/>
    </location>
</feature>
<evidence type="ECO:0000313" key="5">
    <source>
        <dbReference type="EMBL" id="OJG16290.1"/>
    </source>
</evidence>
<evidence type="ECO:0000259" key="4">
    <source>
        <dbReference type="Pfam" id="PF25888"/>
    </source>
</evidence>
<comment type="caution">
    <text evidence="5">The sequence shown here is derived from an EMBL/GenBank/DDBJ whole genome shotgun (WGS) entry which is preliminary data.</text>
</comment>
<dbReference type="Pfam" id="PF07261">
    <property type="entry name" value="DnaB_2"/>
    <property type="match status" value="1"/>
</dbReference>
<evidence type="ECO:0008006" key="7">
    <source>
        <dbReference type="Google" id="ProtNLM"/>
    </source>
</evidence>
<dbReference type="RefSeq" id="WP_071863863.1">
    <property type="nucleotide sequence ID" value="NZ_JBHLVQ010000010.1"/>
</dbReference>
<comment type="similarity">
    <text evidence="1">Belongs to the DnaB/DnaD family.</text>
</comment>
<sequence>MEYAYEANLQPKTVYEVKKSVPLTSEGQKALVNLYQPIIGADALALYFCLLQDFEDTQEKYTHLELLNALDMGIGTMKIAKKRLEGIGLLKTYYKEQPEVRFLYVLTEPLAPKEFLKDELMSFLLVVKVGQSKFRQLNRRFNSLVINTDGYQEVTAKFGSVYNFSQSEYQANQSLVEKATSALANEQTSQLPLDDKQLNWPLLRDLATKKFINPAQLTDTLKKSLLLYHELFGYDELQLTNLMAEAVALTDGVIDQRKLKNIVYKQSQHLLPDKKQTNQNYQSDEQIRRKNTLLAQGFTQADWQTILDSERLAPMEYLTALKAAKGGYVTKNEEWLLTDLVSKSPLPPAVINILLNYLLVVQNKAQLPQALTNQIANDWSQNKFKTPEEAILYVRTTVKEKQVAKEQRKKASGRPQNIVKKEDLPDWSKNQASSDPNRKAEIDKMMQEYFNDEEGEK</sequence>
<accession>A0A1L8R938</accession>
<dbReference type="OrthoDB" id="2082007at2"/>